<dbReference type="InParanoid" id="A0A804P1W0"/>
<name>A0A804P1W0_MAIZE</name>
<proteinExistence type="predicted"/>
<reference evidence="3" key="1">
    <citation type="journal article" date="2009" name="Science">
        <title>The B73 maize genome: complexity, diversity, and dynamics.</title>
        <authorList>
            <person name="Schnable P.S."/>
            <person name="Ware D."/>
            <person name="Fulton R.S."/>
            <person name="Stein J.C."/>
            <person name="Wei F."/>
            <person name="Pasternak S."/>
            <person name="Liang C."/>
            <person name="Zhang J."/>
            <person name="Fulton L."/>
            <person name="Graves T.A."/>
            <person name="Minx P."/>
            <person name="Reily A.D."/>
            <person name="Courtney L."/>
            <person name="Kruchowski S.S."/>
            <person name="Tomlinson C."/>
            <person name="Strong C."/>
            <person name="Delehaunty K."/>
            <person name="Fronick C."/>
            <person name="Courtney B."/>
            <person name="Rock S.M."/>
            <person name="Belter E."/>
            <person name="Du F."/>
            <person name="Kim K."/>
            <person name="Abbott R.M."/>
            <person name="Cotton M."/>
            <person name="Levy A."/>
            <person name="Marchetto P."/>
            <person name="Ochoa K."/>
            <person name="Jackson S.M."/>
            <person name="Gillam B."/>
            <person name="Chen W."/>
            <person name="Yan L."/>
            <person name="Higginbotham J."/>
            <person name="Cardenas M."/>
            <person name="Waligorski J."/>
            <person name="Applebaum E."/>
            <person name="Phelps L."/>
            <person name="Falcone J."/>
            <person name="Kanchi K."/>
            <person name="Thane T."/>
            <person name="Scimone A."/>
            <person name="Thane N."/>
            <person name="Henke J."/>
            <person name="Wang T."/>
            <person name="Ruppert J."/>
            <person name="Shah N."/>
            <person name="Rotter K."/>
            <person name="Hodges J."/>
            <person name="Ingenthron E."/>
            <person name="Cordes M."/>
            <person name="Kohlberg S."/>
            <person name="Sgro J."/>
            <person name="Delgado B."/>
            <person name="Mead K."/>
            <person name="Chinwalla A."/>
            <person name="Leonard S."/>
            <person name="Crouse K."/>
            <person name="Collura K."/>
            <person name="Kudrna D."/>
            <person name="Currie J."/>
            <person name="He R."/>
            <person name="Angelova A."/>
            <person name="Rajasekar S."/>
            <person name="Mueller T."/>
            <person name="Lomeli R."/>
            <person name="Scara G."/>
            <person name="Ko A."/>
            <person name="Delaney K."/>
            <person name="Wissotski M."/>
            <person name="Lopez G."/>
            <person name="Campos D."/>
            <person name="Braidotti M."/>
            <person name="Ashley E."/>
            <person name="Golser W."/>
            <person name="Kim H."/>
            <person name="Lee S."/>
            <person name="Lin J."/>
            <person name="Dujmic Z."/>
            <person name="Kim W."/>
            <person name="Talag J."/>
            <person name="Zuccolo A."/>
            <person name="Fan C."/>
            <person name="Sebastian A."/>
            <person name="Kramer M."/>
            <person name="Spiegel L."/>
            <person name="Nascimento L."/>
            <person name="Zutavern T."/>
            <person name="Miller B."/>
            <person name="Ambroise C."/>
            <person name="Muller S."/>
            <person name="Spooner W."/>
            <person name="Narechania A."/>
            <person name="Ren L."/>
            <person name="Wei S."/>
            <person name="Kumari S."/>
            <person name="Faga B."/>
            <person name="Levy M.J."/>
            <person name="McMahan L."/>
            <person name="Van Buren P."/>
            <person name="Vaughn M.W."/>
            <person name="Ying K."/>
            <person name="Yeh C.-T."/>
            <person name="Emrich S.J."/>
            <person name="Jia Y."/>
            <person name="Kalyanaraman A."/>
            <person name="Hsia A.-P."/>
            <person name="Barbazuk W.B."/>
            <person name="Baucom R.S."/>
            <person name="Brutnell T.P."/>
            <person name="Carpita N.C."/>
            <person name="Chaparro C."/>
            <person name="Chia J.-M."/>
            <person name="Deragon J.-M."/>
            <person name="Estill J.C."/>
            <person name="Fu Y."/>
            <person name="Jeddeloh J.A."/>
            <person name="Han Y."/>
            <person name="Lee H."/>
            <person name="Li P."/>
            <person name="Lisch D.R."/>
            <person name="Liu S."/>
            <person name="Liu Z."/>
            <person name="Nagel D.H."/>
            <person name="McCann M.C."/>
            <person name="SanMiguel P."/>
            <person name="Myers A.M."/>
            <person name="Nettleton D."/>
            <person name="Nguyen J."/>
            <person name="Penning B.W."/>
            <person name="Ponnala L."/>
            <person name="Schneider K.L."/>
            <person name="Schwartz D.C."/>
            <person name="Sharma A."/>
            <person name="Soderlund C."/>
            <person name="Springer N.M."/>
            <person name="Sun Q."/>
            <person name="Wang H."/>
            <person name="Waterman M."/>
            <person name="Westerman R."/>
            <person name="Wolfgruber T.K."/>
            <person name="Yang L."/>
            <person name="Yu Y."/>
            <person name="Zhang L."/>
            <person name="Zhou S."/>
            <person name="Zhu Q."/>
            <person name="Bennetzen J.L."/>
            <person name="Dawe R.K."/>
            <person name="Jiang J."/>
            <person name="Jiang N."/>
            <person name="Presting G.G."/>
            <person name="Wessler S.R."/>
            <person name="Aluru S."/>
            <person name="Martienssen R.A."/>
            <person name="Clifton S.W."/>
            <person name="McCombie W.R."/>
            <person name="Wing R.A."/>
            <person name="Wilson R.K."/>
        </authorList>
    </citation>
    <scope>NUCLEOTIDE SEQUENCE [LARGE SCALE GENOMIC DNA]</scope>
    <source>
        <strain evidence="3">cv. B73</strain>
    </source>
</reference>
<evidence type="ECO:0000256" key="1">
    <source>
        <dbReference type="SAM" id="MobiDB-lite"/>
    </source>
</evidence>
<dbReference type="Proteomes" id="UP000007305">
    <property type="component" value="Chromosome 4"/>
</dbReference>
<dbReference type="AlphaFoldDB" id="A0A804P1W0"/>
<sequence length="141" mass="14848">MPTDPSSAVRLTPTPTLPTSIVLRSPSFVPSPVASASTRRDHGSPSKFKSSPLDAPTAIQPLGSGSLPGRQATWHWPRPVGAEEEAADLAELPCEVVPGRAGLTVAHGRRAEVGAGYSVTADVHSQYENEIQELMDVISVE</sequence>
<accession>A0A804P1W0</accession>
<protein>
    <submittedName>
        <fullName evidence="2">Uncharacterized protein</fullName>
    </submittedName>
</protein>
<dbReference type="EnsemblPlants" id="Zm00001eb202750_T001">
    <property type="protein sequence ID" value="Zm00001eb202750_P001"/>
    <property type="gene ID" value="Zm00001eb202750"/>
</dbReference>
<keyword evidence="3" id="KW-1185">Reference proteome</keyword>
<feature type="compositionally biased region" description="Low complexity" evidence="1">
    <location>
        <begin position="25"/>
        <end position="37"/>
    </location>
</feature>
<evidence type="ECO:0000313" key="2">
    <source>
        <dbReference type="EnsemblPlants" id="Zm00001eb202750_P001"/>
    </source>
</evidence>
<dbReference type="Gramene" id="Zm00001eb202750_T001">
    <property type="protein sequence ID" value="Zm00001eb202750_P001"/>
    <property type="gene ID" value="Zm00001eb202750"/>
</dbReference>
<organism evidence="2 3">
    <name type="scientific">Zea mays</name>
    <name type="common">Maize</name>
    <dbReference type="NCBI Taxonomy" id="4577"/>
    <lineage>
        <taxon>Eukaryota</taxon>
        <taxon>Viridiplantae</taxon>
        <taxon>Streptophyta</taxon>
        <taxon>Embryophyta</taxon>
        <taxon>Tracheophyta</taxon>
        <taxon>Spermatophyta</taxon>
        <taxon>Magnoliopsida</taxon>
        <taxon>Liliopsida</taxon>
        <taxon>Poales</taxon>
        <taxon>Poaceae</taxon>
        <taxon>PACMAD clade</taxon>
        <taxon>Panicoideae</taxon>
        <taxon>Andropogonodae</taxon>
        <taxon>Andropogoneae</taxon>
        <taxon>Tripsacinae</taxon>
        <taxon>Zea</taxon>
    </lineage>
</organism>
<evidence type="ECO:0000313" key="3">
    <source>
        <dbReference type="Proteomes" id="UP000007305"/>
    </source>
</evidence>
<feature type="region of interest" description="Disordered" evidence="1">
    <location>
        <begin position="1"/>
        <end position="74"/>
    </location>
</feature>
<reference evidence="2" key="3">
    <citation type="submission" date="2021-05" db="UniProtKB">
        <authorList>
            <consortium name="EnsemblPlants"/>
        </authorList>
    </citation>
    <scope>IDENTIFICATION</scope>
    <source>
        <strain evidence="2">cv. B73</strain>
    </source>
</reference>
<reference evidence="2" key="2">
    <citation type="submission" date="2019-07" db="EMBL/GenBank/DDBJ databases">
        <authorList>
            <person name="Seetharam A."/>
            <person name="Woodhouse M."/>
            <person name="Cannon E."/>
        </authorList>
    </citation>
    <scope>NUCLEOTIDE SEQUENCE [LARGE SCALE GENOMIC DNA]</scope>
    <source>
        <strain evidence="2">cv. B73</strain>
    </source>
</reference>